<dbReference type="Pfam" id="PF12215">
    <property type="entry name" value="Glyco_hydr_116N"/>
    <property type="match status" value="1"/>
</dbReference>
<dbReference type="InterPro" id="IPR006775">
    <property type="entry name" value="GH116_catalytic"/>
</dbReference>
<feature type="domain" description="Glycosyl-hydrolase family 116 catalytic region" evidence="3">
    <location>
        <begin position="442"/>
        <end position="806"/>
    </location>
</feature>
<dbReference type="EMBL" id="KQ971354">
    <property type="protein sequence ID" value="EFA07388.1"/>
    <property type="molecule type" value="Genomic_DNA"/>
</dbReference>
<comment type="function">
    <text evidence="1">Non-lysosomal glucosylceramidase that catalyzes the hydrolysis of glucosylceramide (GlcCer) to free glucose and ceramide.</text>
</comment>
<feature type="domain" description="Glycosyl-hydrolase family 116 N-terminal" evidence="4">
    <location>
        <begin position="82"/>
        <end position="382"/>
    </location>
</feature>
<dbReference type="eggNOG" id="KOG2119">
    <property type="taxonomic scope" value="Eukaryota"/>
</dbReference>
<comment type="catalytic activity">
    <reaction evidence="1">
        <text>a beta-D-glucosyl-(1&lt;-&gt;1')-N-acylsphing-4-enine + H2O = an N-acylsphing-4-enine + D-glucose</text>
        <dbReference type="Rhea" id="RHEA:13269"/>
        <dbReference type="ChEBI" id="CHEBI:4167"/>
        <dbReference type="ChEBI" id="CHEBI:15377"/>
        <dbReference type="ChEBI" id="CHEBI:22801"/>
        <dbReference type="ChEBI" id="CHEBI:52639"/>
        <dbReference type="EC" id="3.2.1.45"/>
    </reaction>
</comment>
<keyword evidence="2" id="KW-1133">Transmembrane helix</keyword>
<dbReference type="InterPro" id="IPR014551">
    <property type="entry name" value="B_Glucosidase_GBA2-typ"/>
</dbReference>
<dbReference type="Gene3D" id="1.50.10.10">
    <property type="match status" value="1"/>
</dbReference>
<keyword evidence="1" id="KW-0443">Lipid metabolism</keyword>
<dbReference type="Pfam" id="PF04685">
    <property type="entry name" value="DUF608"/>
    <property type="match status" value="1"/>
</dbReference>
<proteinExistence type="inferred from homology"/>
<evidence type="ECO:0000259" key="3">
    <source>
        <dbReference type="Pfam" id="PF04685"/>
    </source>
</evidence>
<dbReference type="OrthoDB" id="730489at2759"/>
<dbReference type="InterPro" id="IPR008928">
    <property type="entry name" value="6-hairpin_glycosidase_sf"/>
</dbReference>
<accession>D6WP98</accession>
<keyword evidence="2" id="KW-0812">Transmembrane</keyword>
<organism evidence="5 6">
    <name type="scientific">Tribolium castaneum</name>
    <name type="common">Red flour beetle</name>
    <dbReference type="NCBI Taxonomy" id="7070"/>
    <lineage>
        <taxon>Eukaryota</taxon>
        <taxon>Metazoa</taxon>
        <taxon>Ecdysozoa</taxon>
        <taxon>Arthropoda</taxon>
        <taxon>Hexapoda</taxon>
        <taxon>Insecta</taxon>
        <taxon>Pterygota</taxon>
        <taxon>Neoptera</taxon>
        <taxon>Endopterygota</taxon>
        <taxon>Coleoptera</taxon>
        <taxon>Polyphaga</taxon>
        <taxon>Cucujiformia</taxon>
        <taxon>Tenebrionidae</taxon>
        <taxon>Tenebrionidae incertae sedis</taxon>
        <taxon>Tribolium</taxon>
    </lineage>
</organism>
<dbReference type="KEGG" id="tca:655239"/>
<dbReference type="GO" id="GO:0005975">
    <property type="term" value="P:carbohydrate metabolic process"/>
    <property type="evidence" value="ECO:0007669"/>
    <property type="project" value="InterPro"/>
</dbReference>
<keyword evidence="1" id="KW-0326">Glycosidase</keyword>
<dbReference type="GO" id="GO:0008422">
    <property type="term" value="F:beta-glucosidase activity"/>
    <property type="evidence" value="ECO:0000318"/>
    <property type="project" value="GO_Central"/>
</dbReference>
<dbReference type="HOGENOM" id="CLU_006322_1_0_1"/>
<reference evidence="5 6" key="2">
    <citation type="journal article" date="2010" name="Nucleic Acids Res.">
        <title>BeetleBase in 2010: revisions to provide comprehensive genomic information for Tribolium castaneum.</title>
        <authorList>
            <person name="Kim H.S."/>
            <person name="Murphy T."/>
            <person name="Xia J."/>
            <person name="Caragea D."/>
            <person name="Park Y."/>
            <person name="Beeman R.W."/>
            <person name="Lorenzen M.D."/>
            <person name="Butcher S."/>
            <person name="Manak J.R."/>
            <person name="Brown S.J."/>
        </authorList>
    </citation>
    <scope>GENOME REANNOTATION</scope>
    <source>
        <strain evidence="5 6">Georgia GA2</strain>
    </source>
</reference>
<evidence type="ECO:0000313" key="6">
    <source>
        <dbReference type="Proteomes" id="UP000007266"/>
    </source>
</evidence>
<dbReference type="PhylomeDB" id="D6WP98"/>
<evidence type="ECO:0000313" key="5">
    <source>
        <dbReference type="EMBL" id="EFA07388.1"/>
    </source>
</evidence>
<reference evidence="5 6" key="1">
    <citation type="journal article" date="2008" name="Nature">
        <title>The genome of the model beetle and pest Tribolium castaneum.</title>
        <authorList>
            <consortium name="Tribolium Genome Sequencing Consortium"/>
            <person name="Richards S."/>
            <person name="Gibbs R.A."/>
            <person name="Weinstock G.M."/>
            <person name="Brown S.J."/>
            <person name="Denell R."/>
            <person name="Beeman R.W."/>
            <person name="Gibbs R."/>
            <person name="Beeman R.W."/>
            <person name="Brown S.J."/>
            <person name="Bucher G."/>
            <person name="Friedrich M."/>
            <person name="Grimmelikhuijzen C.J."/>
            <person name="Klingler M."/>
            <person name="Lorenzen M."/>
            <person name="Richards S."/>
            <person name="Roth S."/>
            <person name="Schroder R."/>
            <person name="Tautz D."/>
            <person name="Zdobnov E.M."/>
            <person name="Muzny D."/>
            <person name="Gibbs R.A."/>
            <person name="Weinstock G.M."/>
            <person name="Attaway T."/>
            <person name="Bell S."/>
            <person name="Buhay C.J."/>
            <person name="Chandrabose M.N."/>
            <person name="Chavez D."/>
            <person name="Clerk-Blankenburg K.P."/>
            <person name="Cree A."/>
            <person name="Dao M."/>
            <person name="Davis C."/>
            <person name="Chacko J."/>
            <person name="Dinh H."/>
            <person name="Dugan-Rocha S."/>
            <person name="Fowler G."/>
            <person name="Garner T.T."/>
            <person name="Garnes J."/>
            <person name="Gnirke A."/>
            <person name="Hawes A."/>
            <person name="Hernandez J."/>
            <person name="Hines S."/>
            <person name="Holder M."/>
            <person name="Hume J."/>
            <person name="Jhangiani S.N."/>
            <person name="Joshi V."/>
            <person name="Khan Z.M."/>
            <person name="Jackson L."/>
            <person name="Kovar C."/>
            <person name="Kowis A."/>
            <person name="Lee S."/>
            <person name="Lewis L.R."/>
            <person name="Margolis J."/>
            <person name="Morgan M."/>
            <person name="Nazareth L.V."/>
            <person name="Nguyen N."/>
            <person name="Okwuonu G."/>
            <person name="Parker D."/>
            <person name="Richards S."/>
            <person name="Ruiz S.J."/>
            <person name="Santibanez J."/>
            <person name="Savard J."/>
            <person name="Scherer S.E."/>
            <person name="Schneider B."/>
            <person name="Sodergren E."/>
            <person name="Tautz D."/>
            <person name="Vattahil S."/>
            <person name="Villasana D."/>
            <person name="White C.S."/>
            <person name="Wright R."/>
            <person name="Park Y."/>
            <person name="Beeman R.W."/>
            <person name="Lord J."/>
            <person name="Oppert B."/>
            <person name="Lorenzen M."/>
            <person name="Brown S."/>
            <person name="Wang L."/>
            <person name="Savard J."/>
            <person name="Tautz D."/>
            <person name="Richards S."/>
            <person name="Weinstock G."/>
            <person name="Gibbs R.A."/>
            <person name="Liu Y."/>
            <person name="Worley K."/>
            <person name="Weinstock G."/>
            <person name="Elsik C.G."/>
            <person name="Reese J.T."/>
            <person name="Elhaik E."/>
            <person name="Landan G."/>
            <person name="Graur D."/>
            <person name="Arensburger P."/>
            <person name="Atkinson P."/>
            <person name="Beeman R.W."/>
            <person name="Beidler J."/>
            <person name="Brown S.J."/>
            <person name="Demuth J.P."/>
            <person name="Drury D.W."/>
            <person name="Du Y.Z."/>
            <person name="Fujiwara H."/>
            <person name="Lorenzen M."/>
            <person name="Maselli V."/>
            <person name="Osanai M."/>
            <person name="Park Y."/>
            <person name="Robertson H.M."/>
            <person name="Tu Z."/>
            <person name="Wang J.J."/>
            <person name="Wang S."/>
            <person name="Richards S."/>
            <person name="Song H."/>
            <person name="Zhang L."/>
            <person name="Sodergren E."/>
            <person name="Werner D."/>
            <person name="Stanke M."/>
            <person name="Morgenstern B."/>
            <person name="Solovyev V."/>
            <person name="Kosarev P."/>
            <person name="Brown G."/>
            <person name="Chen H.C."/>
            <person name="Ermolaeva O."/>
            <person name="Hlavina W."/>
            <person name="Kapustin Y."/>
            <person name="Kiryutin B."/>
            <person name="Kitts P."/>
            <person name="Maglott D."/>
            <person name="Pruitt K."/>
            <person name="Sapojnikov V."/>
            <person name="Souvorov A."/>
            <person name="Mackey A.J."/>
            <person name="Waterhouse R.M."/>
            <person name="Wyder S."/>
            <person name="Zdobnov E.M."/>
            <person name="Zdobnov E.M."/>
            <person name="Wyder S."/>
            <person name="Kriventseva E.V."/>
            <person name="Kadowaki T."/>
            <person name="Bork P."/>
            <person name="Aranda M."/>
            <person name="Bao R."/>
            <person name="Beermann A."/>
            <person name="Berns N."/>
            <person name="Bolognesi R."/>
            <person name="Bonneton F."/>
            <person name="Bopp D."/>
            <person name="Brown S.J."/>
            <person name="Bucher G."/>
            <person name="Butts T."/>
            <person name="Chaumot A."/>
            <person name="Denell R.E."/>
            <person name="Ferrier D.E."/>
            <person name="Friedrich M."/>
            <person name="Gordon C.M."/>
            <person name="Jindra M."/>
            <person name="Klingler M."/>
            <person name="Lan Q."/>
            <person name="Lattorff H.M."/>
            <person name="Laudet V."/>
            <person name="von Levetsow C."/>
            <person name="Liu Z."/>
            <person name="Lutz R."/>
            <person name="Lynch J.A."/>
            <person name="da Fonseca R.N."/>
            <person name="Posnien N."/>
            <person name="Reuter R."/>
            <person name="Roth S."/>
            <person name="Savard J."/>
            <person name="Schinko J.B."/>
            <person name="Schmitt C."/>
            <person name="Schoppmeier M."/>
            <person name="Schroder R."/>
            <person name="Shippy T.D."/>
            <person name="Simonnet F."/>
            <person name="Marques-Souza H."/>
            <person name="Tautz D."/>
            <person name="Tomoyasu Y."/>
            <person name="Trauner J."/>
            <person name="Van der Zee M."/>
            <person name="Vervoort M."/>
            <person name="Wittkopp N."/>
            <person name="Wimmer E.A."/>
            <person name="Yang X."/>
            <person name="Jones A.K."/>
            <person name="Sattelle D.B."/>
            <person name="Ebert P.R."/>
            <person name="Nelson D."/>
            <person name="Scott J.G."/>
            <person name="Beeman R.W."/>
            <person name="Muthukrishnan S."/>
            <person name="Kramer K.J."/>
            <person name="Arakane Y."/>
            <person name="Beeman R.W."/>
            <person name="Zhu Q."/>
            <person name="Hogenkamp D."/>
            <person name="Dixit R."/>
            <person name="Oppert B."/>
            <person name="Jiang H."/>
            <person name="Zou Z."/>
            <person name="Marshall J."/>
            <person name="Elpidina E."/>
            <person name="Vinokurov K."/>
            <person name="Oppert C."/>
            <person name="Zou Z."/>
            <person name="Evans J."/>
            <person name="Lu Z."/>
            <person name="Zhao P."/>
            <person name="Sumathipala N."/>
            <person name="Altincicek B."/>
            <person name="Vilcinskas A."/>
            <person name="Williams M."/>
            <person name="Hultmark D."/>
            <person name="Hetru C."/>
            <person name="Jiang H."/>
            <person name="Grimmelikhuijzen C.J."/>
            <person name="Hauser F."/>
            <person name="Cazzamali G."/>
            <person name="Williamson M."/>
            <person name="Park Y."/>
            <person name="Li B."/>
            <person name="Tanaka Y."/>
            <person name="Predel R."/>
            <person name="Neupert S."/>
            <person name="Schachtner J."/>
            <person name="Verleyen P."/>
            <person name="Raible F."/>
            <person name="Bork P."/>
            <person name="Friedrich M."/>
            <person name="Walden K.K."/>
            <person name="Robertson H.M."/>
            <person name="Angeli S."/>
            <person name="Foret S."/>
            <person name="Bucher G."/>
            <person name="Schuetz S."/>
            <person name="Maleszka R."/>
            <person name="Wimmer E.A."/>
            <person name="Beeman R.W."/>
            <person name="Lorenzen M."/>
            <person name="Tomoyasu Y."/>
            <person name="Miller S.C."/>
            <person name="Grossmann D."/>
            <person name="Bucher G."/>
        </authorList>
    </citation>
    <scope>NUCLEOTIDE SEQUENCE [LARGE SCALE GENOMIC DNA]</scope>
    <source>
        <strain evidence="5 6">Georgia GA2</strain>
    </source>
</reference>
<evidence type="ECO:0000256" key="1">
    <source>
        <dbReference type="PIRNR" id="PIRNR028944"/>
    </source>
</evidence>
<dbReference type="Proteomes" id="UP000007266">
    <property type="component" value="Linkage group 7"/>
</dbReference>
<dbReference type="InterPro" id="IPR024462">
    <property type="entry name" value="GH116_N"/>
</dbReference>
<evidence type="ECO:0000259" key="4">
    <source>
        <dbReference type="Pfam" id="PF12215"/>
    </source>
</evidence>
<keyword evidence="6" id="KW-1185">Reference proteome</keyword>
<dbReference type="OMA" id="HDLGAPN"/>
<gene>
    <name evidence="5" type="primary">AUGUSTUS-3.0.2_16367</name>
    <name evidence="5" type="ORF">TcasGA2_TC016367</name>
</gene>
<comment type="similarity">
    <text evidence="1">Belongs to the non-lysosomal glucosylceramidase family.</text>
</comment>
<keyword evidence="1" id="KW-0378">Hydrolase</keyword>
<name>D6WP98_TRICA</name>
<protein>
    <recommendedName>
        <fullName evidence="1">Non-lysosomal glucosylceramidase</fullName>
        <shortName evidence="1">NLGase</shortName>
        <ecNumber evidence="1">3.2.1.45</ecNumber>
    </recommendedName>
</protein>
<dbReference type="InterPro" id="IPR052566">
    <property type="entry name" value="Non-lysos_glucosylceramidase"/>
</dbReference>
<dbReference type="PIRSF" id="PIRSF028944">
    <property type="entry name" value="Beta_gluc_GBA2"/>
    <property type="match status" value="1"/>
</dbReference>
<dbReference type="GO" id="GO:0006680">
    <property type="term" value="P:glucosylceramide catabolic process"/>
    <property type="evidence" value="ECO:0007669"/>
    <property type="project" value="InterPro"/>
</dbReference>
<dbReference type="STRING" id="7070.D6WP98"/>
<feature type="transmembrane region" description="Helical" evidence="2">
    <location>
        <begin position="42"/>
        <end position="59"/>
    </location>
</feature>
<dbReference type="GO" id="GO:0004348">
    <property type="term" value="F:glucosylceramidase activity"/>
    <property type="evidence" value="ECO:0007669"/>
    <property type="project" value="UniProtKB-EC"/>
</dbReference>
<evidence type="ECO:0000256" key="2">
    <source>
        <dbReference type="SAM" id="Phobius"/>
    </source>
</evidence>
<keyword evidence="1 2" id="KW-0472">Membrane</keyword>
<dbReference type="PANTHER" id="PTHR12654:SF0">
    <property type="entry name" value="NON-LYSOSOMAL GLUCOSYLCERAMIDASE"/>
    <property type="match status" value="1"/>
</dbReference>
<sequence>MSASSDPPQKCVTEVPNYGLKVRLNHTYPENRSQDFKPGLRLIWDMLPLILRYIWYYIVHRIMGKSIVMDYVHTLRAKQIYGVPIGGIGCGTIGRGYRGEFCRFQLKPGLYEYNTVDANQFIVTIKDGHNETIFHSLLSTFPTKSLKSWESLIDGSECFYTGLYPRSWTEYDLSKYGVMLTCRQITPIIPHNYKDSSLPCAMFVWDVKNISEEDRTVTIAFTFKNGVGDKSRDRSSTCSSKAFTLADSEGVILYHTIDKMQCSYSLAAKTNPQIDISKCLYFDPNSDGIKPWIQLKNNGSFDKISDKNYGQIFGEMACGIATKATIRAGNTVTSEMALVWDMPSVQFPKKQKKYTRYYTKHFDGDNTGLRIVRYAFENYQNWERAIYDWQRRILDDENLPDWYKSALFNESYYISDGGAIWVILDEQEAKKLPKNDPRLEHGKFALLEGHEYKMYNTYDVHFYASFSFVLNFPLLQSILQYDMRDAIFTEIPDKVKMLYDGEVCERKVPNTVPHDIGDPGEEPFILLNSYPIHDVSQWRDLNSKFVLQVFRDAFITGLDDRSIAYLNDMYNACYTVMHKSLDFDVDGDGLIENSGSPDQTFDTWVMTGASAYCGGLWLAALFAMTKIADALQKTEDKEKFQELLDKGTAAFERKLWNGKCYNFDCSDKECRSIMADQLCGQWYLRSCGFNYEVFPQDRVKTSLKTIYENNVQSFCDGRMGAVNGFIDGVIDEFTIQSQEVWTGVTYALAASMLQEGMRTEAFNTAGGMFKSMSERFGLSFDTPEALYAAKYYRAIGYMRPLSIWSMQLAIDQLNKNVN</sequence>
<dbReference type="InterPro" id="IPR012341">
    <property type="entry name" value="6hp_glycosidase-like_sf"/>
</dbReference>
<dbReference type="EC" id="3.2.1.45" evidence="1"/>
<dbReference type="PANTHER" id="PTHR12654">
    <property type="entry name" value="BILE ACID BETA-GLUCOSIDASE-RELATED"/>
    <property type="match status" value="1"/>
</dbReference>
<dbReference type="FunCoup" id="D6WP98">
    <property type="interactions" value="460"/>
</dbReference>
<dbReference type="InParanoid" id="D6WP98"/>
<dbReference type="AlphaFoldDB" id="D6WP98"/>
<dbReference type="SUPFAM" id="SSF48208">
    <property type="entry name" value="Six-hairpin glycosidases"/>
    <property type="match status" value="1"/>
</dbReference>
<dbReference type="GO" id="GO:0016020">
    <property type="term" value="C:membrane"/>
    <property type="evidence" value="ECO:0007669"/>
    <property type="project" value="InterPro"/>
</dbReference>